<protein>
    <recommendedName>
        <fullName evidence="5">Secreted protein</fullName>
    </recommendedName>
</protein>
<dbReference type="PROSITE" id="PS51318">
    <property type="entry name" value="TAT"/>
    <property type="match status" value="1"/>
</dbReference>
<dbReference type="InterPro" id="IPR006311">
    <property type="entry name" value="TAT_signal"/>
</dbReference>
<keyword evidence="2" id="KW-0732">Signal</keyword>
<feature type="compositionally biased region" description="Polar residues" evidence="1">
    <location>
        <begin position="27"/>
        <end position="52"/>
    </location>
</feature>
<reference evidence="3" key="1">
    <citation type="journal article" date="2014" name="Int. J. Syst. Evol. Microbiol.">
        <title>Complete genome sequence of Corynebacterium casei LMG S-19264T (=DSM 44701T), isolated from a smear-ripened cheese.</title>
        <authorList>
            <consortium name="US DOE Joint Genome Institute (JGI-PGF)"/>
            <person name="Walter F."/>
            <person name="Albersmeier A."/>
            <person name="Kalinowski J."/>
            <person name="Ruckert C."/>
        </authorList>
    </citation>
    <scope>NUCLEOTIDE SEQUENCE</scope>
    <source>
        <strain evidence="3">CGMCC 1.15152</strain>
    </source>
</reference>
<dbReference type="Proteomes" id="UP000633205">
    <property type="component" value="Unassembled WGS sequence"/>
</dbReference>
<comment type="caution">
    <text evidence="3">The sequence shown here is derived from an EMBL/GenBank/DDBJ whole genome shotgun (WGS) entry which is preliminary data.</text>
</comment>
<accession>A0A917DHQ7</accession>
<dbReference type="EMBL" id="BMHO01000001">
    <property type="protein sequence ID" value="GGD36286.1"/>
    <property type="molecule type" value="Genomic_DNA"/>
</dbReference>
<dbReference type="RefSeq" id="WP_188711761.1">
    <property type="nucleotide sequence ID" value="NZ_BMHO01000001.1"/>
</dbReference>
<sequence>MTTTRRASLGLVACLVLATGLVSCASQPSGADAAQSASPARTDPPATTNPDGTVTVTTRHRTMVIEDGDRPPQLCVEGVQESLPPNCSGVELIGWDWGAVDGDDEQRGRMDWGEVERGPVRWGEFTVTGDYSRADNSLKVTSIEPGGSEPAPLEVCPDGSPTLAPHERPLFDETASQFVAERFGIAVPPGYSDECGRLTISVVFDDGSIRAALDETSGDGPAVRVESALVPTA</sequence>
<reference evidence="3" key="2">
    <citation type="submission" date="2020-09" db="EMBL/GenBank/DDBJ databases">
        <authorList>
            <person name="Sun Q."/>
            <person name="Zhou Y."/>
        </authorList>
    </citation>
    <scope>NUCLEOTIDE SEQUENCE</scope>
    <source>
        <strain evidence="3">CGMCC 1.15152</strain>
    </source>
</reference>
<evidence type="ECO:0000313" key="3">
    <source>
        <dbReference type="EMBL" id="GGD36286.1"/>
    </source>
</evidence>
<evidence type="ECO:0000313" key="4">
    <source>
        <dbReference type="Proteomes" id="UP000633205"/>
    </source>
</evidence>
<name>A0A917DHQ7_9MICO</name>
<gene>
    <name evidence="3" type="ORF">GCM10010915_16160</name>
</gene>
<feature type="signal peptide" evidence="2">
    <location>
        <begin position="1"/>
        <end position="25"/>
    </location>
</feature>
<organism evidence="3 4">
    <name type="scientific">Microbacterium faecale</name>
    <dbReference type="NCBI Taxonomy" id="1804630"/>
    <lineage>
        <taxon>Bacteria</taxon>
        <taxon>Bacillati</taxon>
        <taxon>Actinomycetota</taxon>
        <taxon>Actinomycetes</taxon>
        <taxon>Micrococcales</taxon>
        <taxon>Microbacteriaceae</taxon>
        <taxon>Microbacterium</taxon>
    </lineage>
</organism>
<evidence type="ECO:0000256" key="2">
    <source>
        <dbReference type="SAM" id="SignalP"/>
    </source>
</evidence>
<proteinExistence type="predicted"/>
<evidence type="ECO:0008006" key="5">
    <source>
        <dbReference type="Google" id="ProtNLM"/>
    </source>
</evidence>
<evidence type="ECO:0000256" key="1">
    <source>
        <dbReference type="SAM" id="MobiDB-lite"/>
    </source>
</evidence>
<dbReference type="PROSITE" id="PS51257">
    <property type="entry name" value="PROKAR_LIPOPROTEIN"/>
    <property type="match status" value="1"/>
</dbReference>
<keyword evidence="4" id="KW-1185">Reference proteome</keyword>
<feature type="chain" id="PRO_5039323094" description="Secreted protein" evidence="2">
    <location>
        <begin position="26"/>
        <end position="233"/>
    </location>
</feature>
<dbReference type="AlphaFoldDB" id="A0A917DHQ7"/>
<feature type="region of interest" description="Disordered" evidence="1">
    <location>
        <begin position="27"/>
        <end position="54"/>
    </location>
</feature>